<evidence type="ECO:0000313" key="1">
    <source>
        <dbReference type="EMBL" id="RCW66333.1"/>
    </source>
</evidence>
<dbReference type="InterPro" id="IPR014199">
    <property type="entry name" value="Spore_YtxC"/>
</dbReference>
<dbReference type="AlphaFoldDB" id="A0A368XED9"/>
<comment type="caution">
    <text evidence="1">The sequence shown here is derived from an EMBL/GenBank/DDBJ whole genome shotgun (WGS) entry which is preliminary data.</text>
</comment>
<gene>
    <name evidence="1" type="ORF">DFR57_10948</name>
</gene>
<evidence type="ECO:0000313" key="2">
    <source>
        <dbReference type="Proteomes" id="UP000252585"/>
    </source>
</evidence>
<dbReference type="Proteomes" id="UP000252585">
    <property type="component" value="Unassembled WGS sequence"/>
</dbReference>
<dbReference type="Pfam" id="PF08812">
    <property type="entry name" value="YtxC"/>
    <property type="match status" value="1"/>
</dbReference>
<sequence>MWTIYFHNLKEAKTFYRYVQAKSLLLFVKWSPIDVLHIEVSKKRDALTSEAVKEIALGLAKVFVTHKEYQMIRTILGESYYFTEEHEVDRITAISLAILNKDEDIYEASIHKHELHDTLQMIFYYNIESTSIDFDSIVRFRMHLYQEHLIQIIGMAIDEFKREEDYQLFLQSIREFLQRRPPEIETLHILQGNPFIFYYENGKRISVKEMNELLCHTPLYLFGLESNEKNLSPFLALAPKKVIIYGEDPTEAKTQNILNIFEENAKFSSLEAFPF</sequence>
<organism evidence="1 2">
    <name type="scientific">Saliterribacillus persicus</name>
    <dbReference type="NCBI Taxonomy" id="930114"/>
    <lineage>
        <taxon>Bacteria</taxon>
        <taxon>Bacillati</taxon>
        <taxon>Bacillota</taxon>
        <taxon>Bacilli</taxon>
        <taxon>Bacillales</taxon>
        <taxon>Bacillaceae</taxon>
        <taxon>Saliterribacillus</taxon>
    </lineage>
</organism>
<reference evidence="1 2" key="1">
    <citation type="submission" date="2018-07" db="EMBL/GenBank/DDBJ databases">
        <title>Genomic Encyclopedia of Type Strains, Phase IV (KMG-IV): sequencing the most valuable type-strain genomes for metagenomic binning, comparative biology and taxonomic classification.</title>
        <authorList>
            <person name="Goeker M."/>
        </authorList>
    </citation>
    <scope>NUCLEOTIDE SEQUENCE [LARGE SCALE GENOMIC DNA]</scope>
    <source>
        <strain evidence="1 2">DSM 27696</strain>
    </source>
</reference>
<accession>A0A368XED9</accession>
<dbReference type="RefSeq" id="WP_114353288.1">
    <property type="nucleotide sequence ID" value="NZ_QPJJ01000009.1"/>
</dbReference>
<name>A0A368XED9_9BACI</name>
<dbReference type="EMBL" id="QPJJ01000009">
    <property type="protein sequence ID" value="RCW66333.1"/>
    <property type="molecule type" value="Genomic_DNA"/>
</dbReference>
<dbReference type="OrthoDB" id="2986513at2"/>
<proteinExistence type="predicted"/>
<keyword evidence="2" id="KW-1185">Reference proteome</keyword>
<protein>
    <submittedName>
        <fullName evidence="1">Putative sporulation protein YtxC</fullName>
    </submittedName>
</protein>